<keyword evidence="3" id="KW-1185">Reference proteome</keyword>
<organism evidence="2 3">
    <name type="scientific">Pseudoalteromonas caenipelagi</name>
    <dbReference type="NCBI Taxonomy" id="2726988"/>
    <lineage>
        <taxon>Bacteria</taxon>
        <taxon>Pseudomonadati</taxon>
        <taxon>Pseudomonadota</taxon>
        <taxon>Gammaproteobacteria</taxon>
        <taxon>Alteromonadales</taxon>
        <taxon>Pseudoalteromonadaceae</taxon>
        <taxon>Pseudoalteromonas</taxon>
    </lineage>
</organism>
<evidence type="ECO:0000313" key="3">
    <source>
        <dbReference type="Proteomes" id="UP000586305"/>
    </source>
</evidence>
<evidence type="ECO:0000256" key="1">
    <source>
        <dbReference type="SAM" id="Phobius"/>
    </source>
</evidence>
<gene>
    <name evidence="2" type="ORF">HG263_17380</name>
</gene>
<accession>A0A849VKJ1</accession>
<reference evidence="2 3" key="1">
    <citation type="submission" date="2020-04" db="EMBL/GenBank/DDBJ databases">
        <title>Pseudoalteromonas caenipelagi sp. nov., isolated from a tidal flat.</title>
        <authorList>
            <person name="Park S."/>
            <person name="Yoon J.-H."/>
        </authorList>
    </citation>
    <scope>NUCLEOTIDE SEQUENCE [LARGE SCALE GENOMIC DNA]</scope>
    <source>
        <strain evidence="2 3">JBTF-M23</strain>
    </source>
</reference>
<feature type="transmembrane region" description="Helical" evidence="1">
    <location>
        <begin position="12"/>
        <end position="33"/>
    </location>
</feature>
<sequence>MPTLKHRITFTLLLSFFLSVLMTLWVTYINLGITSHFLLNWGKAFILAWPAAAVVSFFSAPIAQKLTNKLMS</sequence>
<feature type="transmembrane region" description="Helical" evidence="1">
    <location>
        <begin position="45"/>
        <end position="63"/>
    </location>
</feature>
<dbReference type="EMBL" id="JABBPG010000008">
    <property type="protein sequence ID" value="NOU52304.1"/>
    <property type="molecule type" value="Genomic_DNA"/>
</dbReference>
<dbReference type="InterPro" id="IPR021529">
    <property type="entry name" value="DUF2798"/>
</dbReference>
<dbReference type="Proteomes" id="UP000586305">
    <property type="component" value="Unassembled WGS sequence"/>
</dbReference>
<dbReference type="RefSeq" id="WP_171627362.1">
    <property type="nucleotide sequence ID" value="NZ_JABBPG010000008.1"/>
</dbReference>
<keyword evidence="1" id="KW-0812">Transmembrane</keyword>
<comment type="caution">
    <text evidence="2">The sequence shown here is derived from an EMBL/GenBank/DDBJ whole genome shotgun (WGS) entry which is preliminary data.</text>
</comment>
<keyword evidence="1" id="KW-1133">Transmembrane helix</keyword>
<evidence type="ECO:0000313" key="2">
    <source>
        <dbReference type="EMBL" id="NOU52304.1"/>
    </source>
</evidence>
<keyword evidence="1" id="KW-0472">Membrane</keyword>
<dbReference type="AlphaFoldDB" id="A0A849VKJ1"/>
<protein>
    <submittedName>
        <fullName evidence="2">DUF2798 domain-containing protein</fullName>
    </submittedName>
</protein>
<dbReference type="Pfam" id="PF11391">
    <property type="entry name" value="DUF2798"/>
    <property type="match status" value="1"/>
</dbReference>
<name>A0A849VKJ1_9GAMM</name>
<proteinExistence type="predicted"/>